<dbReference type="Proteomes" id="UP001500067">
    <property type="component" value="Unassembled WGS sequence"/>
</dbReference>
<organism evidence="6 7">
    <name type="scientific">Nemorincola caseinilytica</name>
    <dbReference type="NCBI Taxonomy" id="2054315"/>
    <lineage>
        <taxon>Bacteria</taxon>
        <taxon>Pseudomonadati</taxon>
        <taxon>Bacteroidota</taxon>
        <taxon>Chitinophagia</taxon>
        <taxon>Chitinophagales</taxon>
        <taxon>Chitinophagaceae</taxon>
        <taxon>Nemorincola</taxon>
    </lineage>
</organism>
<proteinExistence type="inferred from homology"/>
<evidence type="ECO:0000313" key="6">
    <source>
        <dbReference type="EMBL" id="GAA4460334.1"/>
    </source>
</evidence>
<evidence type="ECO:0000256" key="3">
    <source>
        <dbReference type="ARBA" id="ARBA00023163"/>
    </source>
</evidence>
<dbReference type="PANTHER" id="PTHR38465">
    <property type="entry name" value="HTH-TYPE TRANSCRIPTIONAL REGULATOR MJ1563-RELATED"/>
    <property type="match status" value="1"/>
</dbReference>
<evidence type="ECO:0000256" key="2">
    <source>
        <dbReference type="ARBA" id="ARBA00023125"/>
    </source>
</evidence>
<comment type="similarity">
    <text evidence="4">Belongs to the GbsR family.</text>
</comment>
<dbReference type="InterPro" id="IPR036388">
    <property type="entry name" value="WH-like_DNA-bd_sf"/>
</dbReference>
<dbReference type="EMBL" id="BAABFA010000004">
    <property type="protein sequence ID" value="GAA4460334.1"/>
    <property type="molecule type" value="Genomic_DNA"/>
</dbReference>
<protein>
    <recommendedName>
        <fullName evidence="4">HTH-type transcriptional regulator</fullName>
    </recommendedName>
</protein>
<keyword evidence="3 4" id="KW-0804">Transcription</keyword>
<dbReference type="InterPro" id="IPR026282">
    <property type="entry name" value="MJ1563"/>
</dbReference>
<keyword evidence="1 4" id="KW-0805">Transcription regulation</keyword>
<gene>
    <name evidence="6" type="ORF">GCM10023093_02790</name>
</gene>
<dbReference type="PANTHER" id="PTHR38465:SF1">
    <property type="entry name" value="HTH-TYPE TRANSCRIPTIONAL REGULATOR MJ1563-RELATED"/>
    <property type="match status" value="1"/>
</dbReference>
<dbReference type="InterPro" id="IPR036390">
    <property type="entry name" value="WH_DNA-bd_sf"/>
</dbReference>
<reference evidence="7" key="1">
    <citation type="journal article" date="2019" name="Int. J. Syst. Evol. Microbiol.">
        <title>The Global Catalogue of Microorganisms (GCM) 10K type strain sequencing project: providing services to taxonomists for standard genome sequencing and annotation.</title>
        <authorList>
            <consortium name="The Broad Institute Genomics Platform"/>
            <consortium name="The Broad Institute Genome Sequencing Center for Infectious Disease"/>
            <person name="Wu L."/>
            <person name="Ma J."/>
        </authorList>
    </citation>
    <scope>NUCLEOTIDE SEQUENCE [LARGE SCALE GENOMIC DNA]</scope>
    <source>
        <strain evidence="7">JCM 32105</strain>
    </source>
</reference>
<dbReference type="Pfam" id="PF12802">
    <property type="entry name" value="MarR_2"/>
    <property type="match status" value="1"/>
</dbReference>
<evidence type="ECO:0000256" key="4">
    <source>
        <dbReference type="PIRNR" id="PIRNR006707"/>
    </source>
</evidence>
<dbReference type="SUPFAM" id="SSF46785">
    <property type="entry name" value="Winged helix' DNA-binding domain"/>
    <property type="match status" value="1"/>
</dbReference>
<sequence>MFYLYVMKLQEAKQQFIQNWGALGTQWGINRTMAQIHALLLVSADPLSADDIMTQLKISRGNVNMNVRELLDWGIVEKVLIPGERKEYFSAEKDIWKVAMRIVKERKRREVEPILSALNELKEVEGDKNSKDVKVFVDTIGDIQKFANQASKGVDGLVRMDEHWFTGTLLKMFK</sequence>
<accession>A0ABP8N5W3</accession>
<evidence type="ECO:0000259" key="5">
    <source>
        <dbReference type="Pfam" id="PF12802"/>
    </source>
</evidence>
<keyword evidence="7" id="KW-1185">Reference proteome</keyword>
<feature type="domain" description="HTH marR-type" evidence="5">
    <location>
        <begin position="28"/>
        <end position="85"/>
    </location>
</feature>
<keyword evidence="2 4" id="KW-0238">DNA-binding</keyword>
<dbReference type="InterPro" id="IPR052362">
    <property type="entry name" value="HTH-GbsR_regulator"/>
</dbReference>
<name>A0ABP8N5W3_9BACT</name>
<dbReference type="Gene3D" id="1.10.10.10">
    <property type="entry name" value="Winged helix-like DNA-binding domain superfamily/Winged helix DNA-binding domain"/>
    <property type="match status" value="1"/>
</dbReference>
<evidence type="ECO:0000256" key="1">
    <source>
        <dbReference type="ARBA" id="ARBA00023015"/>
    </source>
</evidence>
<dbReference type="InterPro" id="IPR000835">
    <property type="entry name" value="HTH_MarR-typ"/>
</dbReference>
<evidence type="ECO:0000313" key="7">
    <source>
        <dbReference type="Proteomes" id="UP001500067"/>
    </source>
</evidence>
<dbReference type="PIRSF" id="PIRSF006707">
    <property type="entry name" value="MJ1563"/>
    <property type="match status" value="1"/>
</dbReference>
<comment type="caution">
    <text evidence="6">The sequence shown here is derived from an EMBL/GenBank/DDBJ whole genome shotgun (WGS) entry which is preliminary data.</text>
</comment>